<sequence length="98" mass="10809">MVGILYLTYQRTASLLCKVASPLCLPTSSVRGSPHPCQHLLVSVILTITVLVGGKWYLTVSLTSISLMTNDVVHLFICLPAICISLAINFNMMYLRLR</sequence>
<keyword evidence="1" id="KW-0812">Transmembrane</keyword>
<feature type="transmembrane region" description="Helical" evidence="1">
    <location>
        <begin position="72"/>
        <end position="95"/>
    </location>
</feature>
<feature type="transmembrane region" description="Helical" evidence="1">
    <location>
        <begin position="40"/>
        <end position="60"/>
    </location>
</feature>
<dbReference type="Proteomes" id="UP000694416">
    <property type="component" value="Unplaced"/>
</dbReference>
<dbReference type="Ensembl" id="ENSPTET00000055094.1">
    <property type="protein sequence ID" value="ENSPTEP00000041210.1"/>
    <property type="gene ID" value="ENSPTEG00000037808.1"/>
</dbReference>
<evidence type="ECO:0000256" key="1">
    <source>
        <dbReference type="SAM" id="Phobius"/>
    </source>
</evidence>
<accession>A0A8C9IS84</accession>
<organism evidence="2 3">
    <name type="scientific">Piliocolobus tephrosceles</name>
    <name type="common">Ugandan red Colobus</name>
    <dbReference type="NCBI Taxonomy" id="591936"/>
    <lineage>
        <taxon>Eukaryota</taxon>
        <taxon>Metazoa</taxon>
        <taxon>Chordata</taxon>
        <taxon>Craniata</taxon>
        <taxon>Vertebrata</taxon>
        <taxon>Euteleostomi</taxon>
        <taxon>Mammalia</taxon>
        <taxon>Eutheria</taxon>
        <taxon>Euarchontoglires</taxon>
        <taxon>Primates</taxon>
        <taxon>Haplorrhini</taxon>
        <taxon>Catarrhini</taxon>
        <taxon>Cercopithecidae</taxon>
        <taxon>Colobinae</taxon>
        <taxon>Piliocolobus</taxon>
    </lineage>
</organism>
<keyword evidence="1" id="KW-1133">Transmembrane helix</keyword>
<protein>
    <submittedName>
        <fullName evidence="2">Uncharacterized protein</fullName>
    </submittedName>
</protein>
<proteinExistence type="predicted"/>
<name>A0A8C9IS84_9PRIM</name>
<keyword evidence="3" id="KW-1185">Reference proteome</keyword>
<reference evidence="2" key="2">
    <citation type="submission" date="2025-09" db="UniProtKB">
        <authorList>
            <consortium name="Ensembl"/>
        </authorList>
    </citation>
    <scope>IDENTIFICATION</scope>
</reference>
<keyword evidence="1" id="KW-0472">Membrane</keyword>
<reference evidence="2" key="1">
    <citation type="submission" date="2025-08" db="UniProtKB">
        <authorList>
            <consortium name="Ensembl"/>
        </authorList>
    </citation>
    <scope>IDENTIFICATION</scope>
</reference>
<dbReference type="AlphaFoldDB" id="A0A8C9IS84"/>
<evidence type="ECO:0000313" key="3">
    <source>
        <dbReference type="Proteomes" id="UP000694416"/>
    </source>
</evidence>
<evidence type="ECO:0000313" key="2">
    <source>
        <dbReference type="Ensembl" id="ENSPTEP00000041210.1"/>
    </source>
</evidence>